<dbReference type="Proteomes" id="UP000198976">
    <property type="component" value="Chromosome I"/>
</dbReference>
<evidence type="ECO:0000256" key="8">
    <source>
        <dbReference type="ARBA" id="ARBA00049473"/>
    </source>
</evidence>
<gene>
    <name evidence="12" type="ORF">SAMN04489714_1077</name>
</gene>
<evidence type="ECO:0000256" key="9">
    <source>
        <dbReference type="NCBIfam" id="TIGR00232"/>
    </source>
</evidence>
<dbReference type="Gene3D" id="3.40.50.920">
    <property type="match status" value="1"/>
</dbReference>
<evidence type="ECO:0000256" key="4">
    <source>
        <dbReference type="ARBA" id="ARBA00022679"/>
    </source>
</evidence>
<dbReference type="Gene3D" id="3.40.50.970">
    <property type="match status" value="2"/>
</dbReference>
<keyword evidence="10" id="KW-0106">Calcium</keyword>
<dbReference type="SMART" id="SM00861">
    <property type="entry name" value="Transket_pyr"/>
    <property type="match status" value="1"/>
</dbReference>
<dbReference type="InterPro" id="IPR020826">
    <property type="entry name" value="Transketolase_BS"/>
</dbReference>
<dbReference type="PANTHER" id="PTHR43522:SF2">
    <property type="entry name" value="TRANSKETOLASE 1-RELATED"/>
    <property type="match status" value="1"/>
</dbReference>
<comment type="function">
    <text evidence="10">Catalyzes the transfer of a two-carbon ketol group from a ketose donor to an aldose acceptor, via a covalent intermediate with the cofactor thiamine pyrophosphate.</text>
</comment>
<dbReference type="PROSITE" id="PS00802">
    <property type="entry name" value="TRANSKETOLASE_2"/>
    <property type="match status" value="1"/>
</dbReference>
<dbReference type="EC" id="2.2.1.1" evidence="3 9"/>
<evidence type="ECO:0000256" key="5">
    <source>
        <dbReference type="ARBA" id="ARBA00022723"/>
    </source>
</evidence>
<comment type="similarity">
    <text evidence="1 10">Belongs to the transketolase family.</text>
</comment>
<dbReference type="SUPFAM" id="SSF52922">
    <property type="entry name" value="TK C-terminal domain-like"/>
    <property type="match status" value="1"/>
</dbReference>
<name>A0ABY0V7D8_9ACTO</name>
<keyword evidence="6 10" id="KW-0460">Magnesium</keyword>
<dbReference type="InterPro" id="IPR029061">
    <property type="entry name" value="THDP-binding"/>
</dbReference>
<dbReference type="SUPFAM" id="SSF52518">
    <property type="entry name" value="Thiamin diphosphate-binding fold (THDP-binding)"/>
    <property type="match status" value="2"/>
</dbReference>
<reference evidence="12 13" key="1">
    <citation type="submission" date="2016-10" db="EMBL/GenBank/DDBJ databases">
        <authorList>
            <person name="Varghese N."/>
            <person name="Submissions S."/>
        </authorList>
    </citation>
    <scope>NUCLEOTIDE SEQUENCE [LARGE SCALE GENOMIC DNA]</scope>
    <source>
        <strain evidence="12 13">DSM 9169</strain>
    </source>
</reference>
<proteinExistence type="inferred from homology"/>
<dbReference type="Pfam" id="PF02779">
    <property type="entry name" value="Transket_pyr"/>
    <property type="match status" value="1"/>
</dbReference>
<keyword evidence="4 10" id="KW-0808">Transferase</keyword>
<dbReference type="InterPro" id="IPR033247">
    <property type="entry name" value="Transketolase_fam"/>
</dbReference>
<comment type="subunit">
    <text evidence="2 10">Homodimer.</text>
</comment>
<evidence type="ECO:0000256" key="3">
    <source>
        <dbReference type="ARBA" id="ARBA00013152"/>
    </source>
</evidence>
<organism evidence="12 13">
    <name type="scientific">Schaalia radingae</name>
    <dbReference type="NCBI Taxonomy" id="131110"/>
    <lineage>
        <taxon>Bacteria</taxon>
        <taxon>Bacillati</taxon>
        <taxon>Actinomycetota</taxon>
        <taxon>Actinomycetes</taxon>
        <taxon>Actinomycetales</taxon>
        <taxon>Actinomycetaceae</taxon>
        <taxon>Schaalia</taxon>
    </lineage>
</organism>
<evidence type="ECO:0000256" key="1">
    <source>
        <dbReference type="ARBA" id="ARBA00007131"/>
    </source>
</evidence>
<dbReference type="EMBL" id="LT629792">
    <property type="protein sequence ID" value="SDT94028.1"/>
    <property type="molecule type" value="Genomic_DNA"/>
</dbReference>
<dbReference type="Pfam" id="PF22613">
    <property type="entry name" value="Transketolase_C_1"/>
    <property type="match status" value="1"/>
</dbReference>
<comment type="cofactor">
    <cofactor evidence="10">
        <name>Mg(2+)</name>
        <dbReference type="ChEBI" id="CHEBI:18420"/>
    </cofactor>
    <cofactor evidence="10">
        <name>Ca(2+)</name>
        <dbReference type="ChEBI" id="CHEBI:29108"/>
    </cofactor>
    <cofactor evidence="10">
        <name>Mn(2+)</name>
        <dbReference type="ChEBI" id="CHEBI:29035"/>
    </cofactor>
    <cofactor evidence="10">
        <name>Co(2+)</name>
        <dbReference type="ChEBI" id="CHEBI:48828"/>
    </cofactor>
    <text evidence="10">Binds 1 Mg(2+) ion per subunit. Can also utilize other divalent metal cations, such as Ca(2+), Mn(2+) and Co(2+).</text>
</comment>
<evidence type="ECO:0000256" key="2">
    <source>
        <dbReference type="ARBA" id="ARBA00011738"/>
    </source>
</evidence>
<dbReference type="RefSeq" id="WP_092648575.1">
    <property type="nucleotide sequence ID" value="NZ_LT629792.1"/>
</dbReference>
<sequence>MTLKWDSIDDRAVATARVLAADAVEKVGNGHPGTAISLTPAAYLLYQRHMKFDPTDEHWLGRDRFVLSAGHSSLTQYVQLYLAGMDLELEDLKSLRTFKSKTPGHPEFKHTRGVEVTTGPLGTGIGAAVGFAMSARRSHGLYDPETPMGESVFDHNVYVIAGDGCMQEGVQSEAASLAGTQRLGNLTVIYDDNHISIEDDTNIAFNEDVLARYESYGWHVQRVDWLKDDGSYVEDIQALDHALNEAEKVTDRPSIIALRTIIGWPTPKKQNTGGIHGSKLGDEALRGLKEALGFDPEAMFAADEEAVNAVREATAKRAREAREQWDERFNAWREAQPERAAMLDRVLAGGLPDGWESALPVFEEGKALATRAASGQVLNAIKDVLPELWGGSADLAGSNNTYMDGYPSFLPEDRSSEKFPGNPFGRNLHFGVREFGMGAVMNGIAADHLTRVYGATFFVFSDFMRGAVRLASIMDLPVTYVWTHDSIGVGEDGPTHQPIEHLAACRAIPNLAVVRPADAAETAQAWKSILERQHPAALILSRQGLPNPARGDEAGLAAAEGLDRGAYVLSCDGDPDVILLASGSEVSIALDAAATLREEGRSVRVVSVPCMEWFDEQDEDYKESVLPNSVRARVSVEAGIAMPWHRWIGDAGRAVCIEHFGESADGARLFEEFGFTAEAVVSAAHESLDAAAK</sequence>
<dbReference type="Pfam" id="PF00456">
    <property type="entry name" value="Transketolase_N"/>
    <property type="match status" value="1"/>
</dbReference>
<dbReference type="InterPro" id="IPR005474">
    <property type="entry name" value="Transketolase_N"/>
</dbReference>
<dbReference type="PANTHER" id="PTHR43522">
    <property type="entry name" value="TRANSKETOLASE"/>
    <property type="match status" value="1"/>
</dbReference>
<dbReference type="InterPro" id="IPR005478">
    <property type="entry name" value="Transketolase_bac-like"/>
</dbReference>
<feature type="domain" description="Transketolase-like pyrimidine-binding" evidence="11">
    <location>
        <begin position="368"/>
        <end position="547"/>
    </location>
</feature>
<dbReference type="InterPro" id="IPR055152">
    <property type="entry name" value="Transketolase-like_C_2"/>
</dbReference>
<keyword evidence="7 10" id="KW-0786">Thiamine pyrophosphate</keyword>
<dbReference type="CDD" id="cd02012">
    <property type="entry name" value="TPP_TK"/>
    <property type="match status" value="1"/>
</dbReference>
<protein>
    <recommendedName>
        <fullName evidence="3 9">Transketolase</fullName>
        <ecNumber evidence="3 9">2.2.1.1</ecNumber>
    </recommendedName>
</protein>
<evidence type="ECO:0000313" key="13">
    <source>
        <dbReference type="Proteomes" id="UP000198976"/>
    </source>
</evidence>
<evidence type="ECO:0000256" key="10">
    <source>
        <dbReference type="RuleBase" id="RU004996"/>
    </source>
</evidence>
<keyword evidence="5 10" id="KW-0479">Metal-binding</keyword>
<keyword evidence="13" id="KW-1185">Reference proteome</keyword>
<dbReference type="NCBIfam" id="TIGR00232">
    <property type="entry name" value="tktlase_bact"/>
    <property type="match status" value="1"/>
</dbReference>
<comment type="catalytic activity">
    <reaction evidence="8 10">
        <text>D-sedoheptulose 7-phosphate + D-glyceraldehyde 3-phosphate = aldehydo-D-ribose 5-phosphate + D-xylulose 5-phosphate</text>
        <dbReference type="Rhea" id="RHEA:10508"/>
        <dbReference type="ChEBI" id="CHEBI:57483"/>
        <dbReference type="ChEBI" id="CHEBI:57737"/>
        <dbReference type="ChEBI" id="CHEBI:58273"/>
        <dbReference type="ChEBI" id="CHEBI:59776"/>
        <dbReference type="EC" id="2.2.1.1"/>
    </reaction>
</comment>
<comment type="cofactor">
    <cofactor evidence="10">
        <name>thiamine diphosphate</name>
        <dbReference type="ChEBI" id="CHEBI:58937"/>
    </cofactor>
    <text evidence="10">Binds 1 thiamine pyrophosphate per subunit.</text>
</comment>
<dbReference type="PROSITE" id="PS00801">
    <property type="entry name" value="TRANSKETOLASE_1"/>
    <property type="match status" value="1"/>
</dbReference>
<evidence type="ECO:0000256" key="7">
    <source>
        <dbReference type="ARBA" id="ARBA00023052"/>
    </source>
</evidence>
<evidence type="ECO:0000313" key="12">
    <source>
        <dbReference type="EMBL" id="SDT94028.1"/>
    </source>
</evidence>
<evidence type="ECO:0000256" key="6">
    <source>
        <dbReference type="ARBA" id="ARBA00022842"/>
    </source>
</evidence>
<accession>A0ABY0V7D8</accession>
<dbReference type="InterPro" id="IPR009014">
    <property type="entry name" value="Transketo_C/PFOR_II"/>
</dbReference>
<evidence type="ECO:0000259" key="11">
    <source>
        <dbReference type="SMART" id="SM00861"/>
    </source>
</evidence>
<dbReference type="InterPro" id="IPR005475">
    <property type="entry name" value="Transketolase-like_Pyr-bd"/>
</dbReference>
<dbReference type="InterPro" id="IPR049557">
    <property type="entry name" value="Transketolase_CS"/>
</dbReference>
<dbReference type="CDD" id="cd07033">
    <property type="entry name" value="TPP_PYR_DXS_TK_like"/>
    <property type="match status" value="1"/>
</dbReference>